<dbReference type="GeneID" id="64975480"/>
<evidence type="ECO:0000313" key="3">
    <source>
        <dbReference type="Proteomes" id="UP000654913"/>
    </source>
</evidence>
<dbReference type="PRINTS" id="PR00411">
    <property type="entry name" value="PNDRDTASEI"/>
</dbReference>
<dbReference type="RefSeq" id="XP_041557669.1">
    <property type="nucleotide sequence ID" value="XM_041705156.1"/>
</dbReference>
<dbReference type="SUPFAM" id="SSF51905">
    <property type="entry name" value="FAD/NAD(P)-binding domain"/>
    <property type="match status" value="1"/>
</dbReference>
<gene>
    <name evidence="2" type="ORF">APUU_50186A</name>
</gene>
<sequence length="602" mass="66240">MGSWFPRKQAVPIGTLKGDLPEAVIAEDIDHASVAQSSIEKLDSLSSDMLTQGALWRDLLALTGTVRTFYGSQAVSSAWQELSGRHHPHNFNIIPESSHIMRVGPDNSWVQARFTFETNGNPGVLGSGFIGLVPDLPSGNWRIWLLSTLLEQIKGHPNCDLFESESKAGSARPRTYCLEASKSSSFDCVIVGAGMAGLSVAGRLETLGVSYVILEKNPQIGDNWMNRYDSATLHTSKDYGHLPFSRTFPPEDPYFLKRTDLARGYQRYVNQYGIKNVWLNTTLESASRNEKDNMWILNYKQNGSLDSSVICARHLVLASGSGQTPVMPEVPNKKIFQGEVLHSVDYKSAKAWTGKKGVVIGSANTAHDVASDMLDAGLESVTMAQRNRTCVIPVEYLNQDRFYNSDVPTEVADRIQLSLPIAVSRKIAMKHMASMADKEHERFDALERAGFRVGRYGDIFEFLCVRLGGHYLDVGCSAKISAGLINMKTGVTPIAYTPTGLEFSDGSTLDADVIVFCTGFEGNLRHTAASIVGWDIADKLEDYFGVDEEGEIRGAWKPMNYPGIWYTGGSIAHARFFSRLIGLQIKADVAGGPLEQYNKTPM</sequence>
<dbReference type="Proteomes" id="UP000654913">
    <property type="component" value="Chromosome 5"/>
</dbReference>
<dbReference type="PANTHER" id="PTHR43539">
    <property type="entry name" value="FLAVIN-BINDING MONOOXYGENASE-LIKE PROTEIN (AFU_ORTHOLOGUE AFUA_4G09220)"/>
    <property type="match status" value="1"/>
</dbReference>
<dbReference type="KEGG" id="apuu:APUU_50186A"/>
<reference evidence="2" key="2">
    <citation type="submission" date="2021-02" db="EMBL/GenBank/DDBJ databases">
        <title>Aspergillus puulaauensis MK2 genome sequence.</title>
        <authorList>
            <person name="Futagami T."/>
            <person name="Mori K."/>
            <person name="Kadooka C."/>
            <person name="Tanaka T."/>
        </authorList>
    </citation>
    <scope>NUCLEOTIDE SEQUENCE</scope>
    <source>
        <strain evidence="2">MK2</strain>
    </source>
</reference>
<dbReference type="EMBL" id="AP024447">
    <property type="protein sequence ID" value="BCS25475.1"/>
    <property type="molecule type" value="Genomic_DNA"/>
</dbReference>
<dbReference type="PANTHER" id="PTHR43539:SF68">
    <property type="entry name" value="FLAVIN-BINDING MONOOXYGENASE-LIKE PROTEIN (AFU_ORTHOLOGUE AFUA_4G09220)"/>
    <property type="match status" value="1"/>
</dbReference>
<organism evidence="2 3">
    <name type="scientific">Aspergillus puulaauensis</name>
    <dbReference type="NCBI Taxonomy" id="1220207"/>
    <lineage>
        <taxon>Eukaryota</taxon>
        <taxon>Fungi</taxon>
        <taxon>Dikarya</taxon>
        <taxon>Ascomycota</taxon>
        <taxon>Pezizomycotina</taxon>
        <taxon>Eurotiomycetes</taxon>
        <taxon>Eurotiomycetidae</taxon>
        <taxon>Eurotiales</taxon>
        <taxon>Aspergillaceae</taxon>
        <taxon>Aspergillus</taxon>
    </lineage>
</organism>
<proteinExistence type="predicted"/>
<keyword evidence="3" id="KW-1185">Reference proteome</keyword>
<name>A0A7R7XPW9_9EURO</name>
<dbReference type="GO" id="GO:0050660">
    <property type="term" value="F:flavin adenine dinucleotide binding"/>
    <property type="evidence" value="ECO:0007669"/>
    <property type="project" value="TreeGrafter"/>
</dbReference>
<evidence type="ECO:0000313" key="2">
    <source>
        <dbReference type="EMBL" id="BCS25475.1"/>
    </source>
</evidence>
<reference evidence="2" key="1">
    <citation type="submission" date="2021-01" db="EMBL/GenBank/DDBJ databases">
        <authorList>
            <consortium name="Aspergillus puulaauensis MK2 genome sequencing consortium"/>
            <person name="Kazuki M."/>
            <person name="Futagami T."/>
        </authorList>
    </citation>
    <scope>NUCLEOTIDE SEQUENCE</scope>
    <source>
        <strain evidence="2">MK2</strain>
    </source>
</reference>
<keyword evidence="1" id="KW-0560">Oxidoreductase</keyword>
<dbReference type="OrthoDB" id="74360at2759"/>
<dbReference type="AlphaFoldDB" id="A0A7R7XPW9"/>
<evidence type="ECO:0000256" key="1">
    <source>
        <dbReference type="ARBA" id="ARBA00023002"/>
    </source>
</evidence>
<accession>A0A7R7XPW9</accession>
<dbReference type="GO" id="GO:0004497">
    <property type="term" value="F:monooxygenase activity"/>
    <property type="evidence" value="ECO:0007669"/>
    <property type="project" value="TreeGrafter"/>
</dbReference>
<dbReference type="Gene3D" id="3.50.50.60">
    <property type="entry name" value="FAD/NAD(P)-binding domain"/>
    <property type="match status" value="2"/>
</dbReference>
<protein>
    <recommendedName>
        <fullName evidence="4">Flavin-containing monooxygenase</fullName>
    </recommendedName>
</protein>
<dbReference type="InterPro" id="IPR036188">
    <property type="entry name" value="FAD/NAD-bd_sf"/>
</dbReference>
<evidence type="ECO:0008006" key="4">
    <source>
        <dbReference type="Google" id="ProtNLM"/>
    </source>
</evidence>
<dbReference type="Pfam" id="PF13738">
    <property type="entry name" value="Pyr_redox_3"/>
    <property type="match status" value="1"/>
</dbReference>
<dbReference type="InterPro" id="IPR050982">
    <property type="entry name" value="Auxin_biosynth/cation_transpt"/>
</dbReference>